<evidence type="ECO:0000256" key="7">
    <source>
        <dbReference type="ARBA" id="ARBA00023136"/>
    </source>
</evidence>
<feature type="transmembrane region" description="Helical" evidence="15">
    <location>
        <begin position="490"/>
        <end position="513"/>
    </location>
</feature>
<sequence length="810" mass="90655">MDISIGPVSMQMLDIVADIARSEKLNDIAIIYDDTFDIQNTPRRVLTNVAAQHVYVELATERLMVKDSVATLASIGVKSFFLIASRQNAEAFLSAFSRISIQNFSPNIFVLTKDSNLICGDCFPLNNVLLITVRSQESARRQFRDYMRNGIDPDVAIDTIKADEAMAFDVARLLSRAVANVTASRGGFSNIDQIDCRDPPEISMHNDSQAFDLVTHMKRDILDGVLGTLAWDEAEKAMLYQMSMSVNRLHFSQGTPPGRTSVATWSESGGLVKSAPLVTNTGRRNYRVVTVAGTPPFVYKYGNINDTGEVTYDGYCIQMLQKLAEEMDFAYTIYDVESVGSMDEEGNWDGAIRELIDGNADIAVGPISVMAERENVIDFTVPYYDLVGLTILMKKPEFDYSLVKFLSVLDEEVWGCIIGAFVLFSGLIAIFDKLSPFSYQNRKTESWQGVTGTEPRVFTLKEGIWFCMMSLTPQGGGETPRALSGRLIAATWWLFGFIIIATYTANLAAFLTVSRLETPIESLDDLSKQFKVQYAPQNGSVAMTYFQRMAQIEYRFYEIWKNMSLDENLAAVERAKLAVWDYPVSDKYTKLWNTMKNSRFPDNATSAVERVLEGNFAFISDATSNKYQTLINCDLWEVGEEFSRKPYALAVQEGSSLRGELSNTILKLINRRVLEELKTYWWTKDEKECPKIEDESDGISIRNIGGVFLVIVIGAGLSLLTLAFEFYWYRIRPRQSRLTKKQKSSSNSQNQLTASMNSDIWGDGLNGYSNTNGTSADKKEFSVIPSSVPSGFLGLDAGFSTTGFELADRF</sequence>
<evidence type="ECO:0000256" key="9">
    <source>
        <dbReference type="ARBA" id="ARBA00023180"/>
    </source>
</evidence>
<dbReference type="Gene3D" id="3.40.190.10">
    <property type="entry name" value="Periplasmic binding protein-like II"/>
    <property type="match status" value="2"/>
</dbReference>
<evidence type="ECO:0000313" key="19">
    <source>
        <dbReference type="Proteomes" id="UP000271974"/>
    </source>
</evidence>
<evidence type="ECO:0000256" key="2">
    <source>
        <dbReference type="ARBA" id="ARBA00022448"/>
    </source>
</evidence>
<evidence type="ECO:0000256" key="1">
    <source>
        <dbReference type="ARBA" id="ARBA00004651"/>
    </source>
</evidence>
<dbReference type="FunFam" id="1.10.287.70:FF:000143">
    <property type="entry name" value="Probable glutamate receptor"/>
    <property type="match status" value="1"/>
</dbReference>
<dbReference type="CDD" id="cd13717">
    <property type="entry name" value="PBP2_iGluR_putative"/>
    <property type="match status" value="1"/>
</dbReference>
<dbReference type="PANTHER" id="PTHR18966">
    <property type="entry name" value="IONOTROPIC GLUTAMATE RECEPTOR"/>
    <property type="match status" value="1"/>
</dbReference>
<organism evidence="18 19">
    <name type="scientific">Elysia chlorotica</name>
    <name type="common">Eastern emerald elysia</name>
    <name type="synonym">Sea slug</name>
    <dbReference type="NCBI Taxonomy" id="188477"/>
    <lineage>
        <taxon>Eukaryota</taxon>
        <taxon>Metazoa</taxon>
        <taxon>Spiralia</taxon>
        <taxon>Lophotrochozoa</taxon>
        <taxon>Mollusca</taxon>
        <taxon>Gastropoda</taxon>
        <taxon>Heterobranchia</taxon>
        <taxon>Euthyneura</taxon>
        <taxon>Panpulmonata</taxon>
        <taxon>Sacoglossa</taxon>
        <taxon>Placobranchoidea</taxon>
        <taxon>Plakobranchidae</taxon>
        <taxon>Elysia</taxon>
    </lineage>
</organism>
<dbReference type="EMBL" id="RQTK01000271">
    <property type="protein sequence ID" value="RUS82782.1"/>
    <property type="molecule type" value="Genomic_DNA"/>
</dbReference>
<dbReference type="InterPro" id="IPR015683">
    <property type="entry name" value="Ionotropic_Glu_rcpt"/>
</dbReference>
<evidence type="ECO:0000256" key="14">
    <source>
        <dbReference type="PIRSR" id="PIRSR601508-3"/>
    </source>
</evidence>
<evidence type="ECO:0008006" key="20">
    <source>
        <dbReference type="Google" id="ProtNLM"/>
    </source>
</evidence>
<name>A0A433TMI7_ELYCH</name>
<evidence type="ECO:0000313" key="18">
    <source>
        <dbReference type="EMBL" id="RUS82782.1"/>
    </source>
</evidence>
<dbReference type="InterPro" id="IPR001508">
    <property type="entry name" value="Iono_Glu_rcpt_met"/>
</dbReference>
<evidence type="ECO:0000256" key="6">
    <source>
        <dbReference type="ARBA" id="ARBA00023065"/>
    </source>
</evidence>
<reference evidence="18 19" key="1">
    <citation type="submission" date="2019-01" db="EMBL/GenBank/DDBJ databases">
        <title>A draft genome assembly of the solar-powered sea slug Elysia chlorotica.</title>
        <authorList>
            <person name="Cai H."/>
            <person name="Li Q."/>
            <person name="Fang X."/>
            <person name="Li J."/>
            <person name="Curtis N.E."/>
            <person name="Altenburger A."/>
            <person name="Shibata T."/>
            <person name="Feng M."/>
            <person name="Maeda T."/>
            <person name="Schwartz J.A."/>
            <person name="Shigenobu S."/>
            <person name="Lundholm N."/>
            <person name="Nishiyama T."/>
            <person name="Yang H."/>
            <person name="Hasebe M."/>
            <person name="Li S."/>
            <person name="Pierce S.K."/>
            <person name="Wang J."/>
        </authorList>
    </citation>
    <scope>NUCLEOTIDE SEQUENCE [LARGE SCALE GENOMIC DNA]</scope>
    <source>
        <strain evidence="18">EC2010</strain>
        <tissue evidence="18">Whole organism of an adult</tissue>
    </source>
</reference>
<feature type="binding site" evidence="12">
    <location>
        <position position="621"/>
    </location>
    <ligand>
        <name>L-glutamate</name>
        <dbReference type="ChEBI" id="CHEBI:29985"/>
    </ligand>
</feature>
<evidence type="ECO:0000256" key="8">
    <source>
        <dbReference type="ARBA" id="ARBA00023170"/>
    </source>
</evidence>
<feature type="binding site" evidence="12">
    <location>
        <position position="366"/>
    </location>
    <ligand>
        <name>L-glutamate</name>
        <dbReference type="ChEBI" id="CHEBI:29985"/>
    </ligand>
</feature>
<keyword evidence="11" id="KW-0407">Ion channel</keyword>
<dbReference type="SMART" id="SM00918">
    <property type="entry name" value="Lig_chan-Glu_bd"/>
    <property type="match status" value="1"/>
</dbReference>
<dbReference type="GO" id="GO:0038023">
    <property type="term" value="F:signaling receptor activity"/>
    <property type="evidence" value="ECO:0007669"/>
    <property type="project" value="InterPro"/>
</dbReference>
<feature type="domain" description="Ionotropic glutamate receptor L-glutamate and glycine-binding" evidence="17">
    <location>
        <begin position="296"/>
        <end position="357"/>
    </location>
</feature>
<evidence type="ECO:0000256" key="12">
    <source>
        <dbReference type="PIRSR" id="PIRSR601508-1"/>
    </source>
</evidence>
<keyword evidence="5 15" id="KW-1133">Transmembrane helix</keyword>
<dbReference type="PRINTS" id="PR00177">
    <property type="entry name" value="NMDARECEPTOR"/>
</dbReference>
<keyword evidence="19" id="KW-1185">Reference proteome</keyword>
<dbReference type="GO" id="GO:0005886">
    <property type="term" value="C:plasma membrane"/>
    <property type="evidence" value="ECO:0007669"/>
    <property type="project" value="UniProtKB-SubCell"/>
</dbReference>
<evidence type="ECO:0000256" key="10">
    <source>
        <dbReference type="ARBA" id="ARBA00023286"/>
    </source>
</evidence>
<feature type="domain" description="Ionotropic glutamate receptor C-terminal" evidence="16">
    <location>
        <begin position="285"/>
        <end position="684"/>
    </location>
</feature>
<dbReference type="GO" id="GO:0015276">
    <property type="term" value="F:ligand-gated monoatomic ion channel activity"/>
    <property type="evidence" value="ECO:0007669"/>
    <property type="project" value="InterPro"/>
</dbReference>
<evidence type="ECO:0000256" key="13">
    <source>
        <dbReference type="PIRSR" id="PIRSR601508-2"/>
    </source>
</evidence>
<feature type="binding site" evidence="12">
    <location>
        <position position="373"/>
    </location>
    <ligand>
        <name>L-glutamate</name>
        <dbReference type="ChEBI" id="CHEBI:29985"/>
    </ligand>
</feature>
<dbReference type="InterPro" id="IPR019594">
    <property type="entry name" value="Glu/Gly-bd"/>
</dbReference>
<dbReference type="AlphaFoldDB" id="A0A433TMI7"/>
<feature type="transmembrane region" description="Helical" evidence="15">
    <location>
        <begin position="704"/>
        <end position="728"/>
    </location>
</feature>
<keyword evidence="6" id="KW-0406">Ion transport</keyword>
<keyword evidence="3" id="KW-1003">Cell membrane</keyword>
<feature type="site" description="Crucial to convey clamshell closure to channel opening" evidence="13">
    <location>
        <position position="520"/>
    </location>
</feature>
<keyword evidence="10" id="KW-1071">Ligand-gated ion channel</keyword>
<evidence type="ECO:0000256" key="5">
    <source>
        <dbReference type="ARBA" id="ARBA00022989"/>
    </source>
</evidence>
<feature type="site" description="Interaction with the cone snail toxin Con-ikot-ikot" evidence="13">
    <location>
        <position position="667"/>
    </location>
</feature>
<feature type="binding site" evidence="12">
    <location>
        <position position="368"/>
    </location>
    <ligand>
        <name>L-glutamate</name>
        <dbReference type="ChEBI" id="CHEBI:29985"/>
    </ligand>
</feature>
<dbReference type="Pfam" id="PF10613">
    <property type="entry name" value="Lig_chan-Glu_bd"/>
    <property type="match status" value="1"/>
</dbReference>
<dbReference type="OrthoDB" id="5984008at2759"/>
<dbReference type="Gene3D" id="1.10.287.70">
    <property type="match status" value="1"/>
</dbReference>
<keyword evidence="4 15" id="KW-0812">Transmembrane</keyword>
<keyword evidence="14" id="KW-1015">Disulfide bond</keyword>
<evidence type="ECO:0000256" key="3">
    <source>
        <dbReference type="ARBA" id="ARBA00022475"/>
    </source>
</evidence>
<evidence type="ECO:0000256" key="11">
    <source>
        <dbReference type="ARBA" id="ARBA00023303"/>
    </source>
</evidence>
<dbReference type="SMART" id="SM00079">
    <property type="entry name" value="PBPe"/>
    <property type="match status" value="1"/>
</dbReference>
<dbReference type="STRING" id="188477.A0A433TMI7"/>
<comment type="subcellular location">
    <subcellularLocation>
        <location evidence="1">Cell membrane</location>
        <topology evidence="1">Multi-pass membrane protein</topology>
    </subcellularLocation>
</comment>
<feature type="transmembrane region" description="Helical" evidence="15">
    <location>
        <begin position="412"/>
        <end position="431"/>
    </location>
</feature>
<keyword evidence="9" id="KW-0325">Glycoprotein</keyword>
<gene>
    <name evidence="18" type="ORF">EGW08_009446</name>
</gene>
<evidence type="ECO:0000256" key="15">
    <source>
        <dbReference type="SAM" id="Phobius"/>
    </source>
</evidence>
<protein>
    <recommendedName>
        <fullName evidence="20">Ionotropic glutamate receptor C-terminal domain-containing protein</fullName>
    </recommendedName>
</protein>
<dbReference type="InterPro" id="IPR001320">
    <property type="entry name" value="Iontro_rcpt_C"/>
</dbReference>
<keyword evidence="7 15" id="KW-0472">Membrane</keyword>
<keyword evidence="2" id="KW-0813">Transport</keyword>
<feature type="disulfide bond" evidence="14">
    <location>
        <begin position="633"/>
        <end position="689"/>
    </location>
</feature>
<accession>A0A433TMI7</accession>
<dbReference type="FunFam" id="3.40.190.10:FF:000024">
    <property type="entry name" value="Glutamate receptor, ionotropic, delta 1"/>
    <property type="match status" value="1"/>
</dbReference>
<proteinExistence type="predicted"/>
<dbReference type="SUPFAM" id="SSF53850">
    <property type="entry name" value="Periplasmic binding protein-like II"/>
    <property type="match status" value="1"/>
</dbReference>
<dbReference type="Pfam" id="PF00060">
    <property type="entry name" value="Lig_chan"/>
    <property type="match status" value="1"/>
</dbReference>
<dbReference type="SUPFAM" id="SSF81324">
    <property type="entry name" value="Voltage-gated potassium channels"/>
    <property type="match status" value="1"/>
</dbReference>
<comment type="caution">
    <text evidence="18">The sequence shown here is derived from an EMBL/GenBank/DDBJ whole genome shotgun (WGS) entry which is preliminary data.</text>
</comment>
<evidence type="ECO:0000259" key="16">
    <source>
        <dbReference type="SMART" id="SM00079"/>
    </source>
</evidence>
<keyword evidence="8" id="KW-0675">Receptor</keyword>
<evidence type="ECO:0000259" key="17">
    <source>
        <dbReference type="SMART" id="SM00918"/>
    </source>
</evidence>
<dbReference type="Proteomes" id="UP000271974">
    <property type="component" value="Unassembled WGS sequence"/>
</dbReference>
<evidence type="ECO:0000256" key="4">
    <source>
        <dbReference type="ARBA" id="ARBA00022692"/>
    </source>
</evidence>